<organism evidence="5 6">
    <name type="scientific">Cymbomonas tetramitiformis</name>
    <dbReference type="NCBI Taxonomy" id="36881"/>
    <lineage>
        <taxon>Eukaryota</taxon>
        <taxon>Viridiplantae</taxon>
        <taxon>Chlorophyta</taxon>
        <taxon>Pyramimonadophyceae</taxon>
        <taxon>Pyramimonadales</taxon>
        <taxon>Pyramimonadaceae</taxon>
        <taxon>Cymbomonas</taxon>
    </lineage>
</organism>
<evidence type="ECO:0000313" key="6">
    <source>
        <dbReference type="Proteomes" id="UP001190700"/>
    </source>
</evidence>
<dbReference type="InterPro" id="IPR045865">
    <property type="entry name" value="ACT-like_dom_sf"/>
</dbReference>
<dbReference type="SUPFAM" id="SSF47459">
    <property type="entry name" value="HLH, helix-loop-helix DNA-binding domain"/>
    <property type="match status" value="1"/>
</dbReference>
<protein>
    <recommendedName>
        <fullName evidence="4">ACT domain-containing protein</fullName>
    </recommendedName>
</protein>
<keyword evidence="6" id="KW-1185">Reference proteome</keyword>
<dbReference type="PANTHER" id="PTHR31945:SF11">
    <property type="entry name" value="TRANSCRIPTION FACTOR ABORTED MICROSPORES"/>
    <property type="match status" value="1"/>
</dbReference>
<evidence type="ECO:0000256" key="2">
    <source>
        <dbReference type="ARBA" id="ARBA00023242"/>
    </source>
</evidence>
<sequence>MVGKSDSFYLFSKVPVQETFRLTFESTTTEDMISFIQSIGTTDNCSFSTEEHPELAALQLTRTPSSIAESEKNGNKGSAQAFRPTLTQSIKRLGTLLPNSDQENMDKTNVIDEMYRYNKLLQQQVKKLEKQLQDAGIEPNSDSEPLSDRDGVALQECFSDSSVSTSMYSWTRVTQPLCAYQHSDMVQVHQTANRGALVKICAQDRVGLVEGVLSVLQSLSLDLEKVDLQTCQGRHVRNVFWIRFPTNTKVDLPPVQSAIQRVLNDLATSEAEP</sequence>
<dbReference type="InterPro" id="IPR036638">
    <property type="entry name" value="HLH_DNA-bd_sf"/>
</dbReference>
<evidence type="ECO:0000313" key="5">
    <source>
        <dbReference type="EMBL" id="KAK3269188.1"/>
    </source>
</evidence>
<dbReference type="CDD" id="cd11393">
    <property type="entry name" value="bHLH_AtbHLH_like"/>
    <property type="match status" value="1"/>
</dbReference>
<dbReference type="Gene3D" id="4.10.280.10">
    <property type="entry name" value="Helix-loop-helix DNA-binding domain"/>
    <property type="match status" value="1"/>
</dbReference>
<dbReference type="GO" id="GO:0003700">
    <property type="term" value="F:DNA-binding transcription factor activity"/>
    <property type="evidence" value="ECO:0007669"/>
    <property type="project" value="TreeGrafter"/>
</dbReference>
<proteinExistence type="predicted"/>
<feature type="domain" description="ACT" evidence="4">
    <location>
        <begin position="197"/>
        <end position="273"/>
    </location>
</feature>
<dbReference type="InterPro" id="IPR002912">
    <property type="entry name" value="ACT_dom"/>
</dbReference>
<feature type="coiled-coil region" evidence="3">
    <location>
        <begin position="111"/>
        <end position="138"/>
    </location>
</feature>
<comment type="subcellular location">
    <subcellularLocation>
        <location evidence="1">Nucleus</location>
    </subcellularLocation>
</comment>
<dbReference type="AlphaFoldDB" id="A0AAE0G0B3"/>
<dbReference type="GO" id="GO:0043565">
    <property type="term" value="F:sequence-specific DNA binding"/>
    <property type="evidence" value="ECO:0007669"/>
    <property type="project" value="TreeGrafter"/>
</dbReference>
<keyword evidence="3" id="KW-0175">Coiled coil</keyword>
<dbReference type="EMBL" id="LGRX02011156">
    <property type="protein sequence ID" value="KAK3269188.1"/>
    <property type="molecule type" value="Genomic_DNA"/>
</dbReference>
<dbReference type="GO" id="GO:0005634">
    <property type="term" value="C:nucleus"/>
    <property type="evidence" value="ECO:0007669"/>
    <property type="project" value="UniProtKB-SubCell"/>
</dbReference>
<evidence type="ECO:0000256" key="1">
    <source>
        <dbReference type="ARBA" id="ARBA00004123"/>
    </source>
</evidence>
<dbReference type="SUPFAM" id="SSF55021">
    <property type="entry name" value="ACT-like"/>
    <property type="match status" value="1"/>
</dbReference>
<dbReference type="Proteomes" id="UP001190700">
    <property type="component" value="Unassembled WGS sequence"/>
</dbReference>
<name>A0AAE0G0B3_9CHLO</name>
<gene>
    <name evidence="5" type="ORF">CYMTET_22354</name>
</gene>
<dbReference type="PANTHER" id="PTHR31945">
    <property type="entry name" value="TRANSCRIPTION FACTOR SCREAM2-RELATED"/>
    <property type="match status" value="1"/>
</dbReference>
<accession>A0AAE0G0B3</accession>
<dbReference type="GO" id="GO:0046983">
    <property type="term" value="F:protein dimerization activity"/>
    <property type="evidence" value="ECO:0007669"/>
    <property type="project" value="InterPro"/>
</dbReference>
<evidence type="ECO:0000256" key="3">
    <source>
        <dbReference type="SAM" id="Coils"/>
    </source>
</evidence>
<comment type="caution">
    <text evidence="5">The sequence shown here is derived from an EMBL/GenBank/DDBJ whole genome shotgun (WGS) entry which is preliminary data.</text>
</comment>
<keyword evidence="2" id="KW-0539">Nucleus</keyword>
<evidence type="ECO:0000259" key="4">
    <source>
        <dbReference type="PROSITE" id="PS51671"/>
    </source>
</evidence>
<reference evidence="5 6" key="1">
    <citation type="journal article" date="2015" name="Genome Biol. Evol.">
        <title>Comparative Genomics of a Bacterivorous Green Alga Reveals Evolutionary Causalities and Consequences of Phago-Mixotrophic Mode of Nutrition.</title>
        <authorList>
            <person name="Burns J.A."/>
            <person name="Paasch A."/>
            <person name="Narechania A."/>
            <person name="Kim E."/>
        </authorList>
    </citation>
    <scope>NUCLEOTIDE SEQUENCE [LARGE SCALE GENOMIC DNA]</scope>
    <source>
        <strain evidence="5 6">PLY_AMNH</strain>
    </source>
</reference>
<dbReference type="InterPro" id="IPR045239">
    <property type="entry name" value="bHLH95_bHLH"/>
</dbReference>
<dbReference type="InterPro" id="IPR051358">
    <property type="entry name" value="TF_AMS/ICE1/BHLH6-like"/>
</dbReference>
<dbReference type="PROSITE" id="PS51671">
    <property type="entry name" value="ACT"/>
    <property type="match status" value="1"/>
</dbReference>